<organism evidence="1">
    <name type="scientific">bioreactor metagenome</name>
    <dbReference type="NCBI Taxonomy" id="1076179"/>
    <lineage>
        <taxon>unclassified sequences</taxon>
        <taxon>metagenomes</taxon>
        <taxon>ecological metagenomes</taxon>
    </lineage>
</organism>
<dbReference type="EMBL" id="VSSQ01005899">
    <property type="protein sequence ID" value="MPM30820.1"/>
    <property type="molecule type" value="Genomic_DNA"/>
</dbReference>
<proteinExistence type="predicted"/>
<name>A0A644YQR0_9ZZZZ</name>
<sequence length="141" mass="15835">MKIGADAKVRMRVDDARQDVLAGNVYAFPGGEHAVRQRGDLSALNIEVRGDDARLRDDDSSAKQREIGGCEPRSGYSNCWCGRGGRRNRPRKVCAVNVLLHFGKIPFRNRLWRHSRAAEDLQIGLKSFYHHTDVGVVYNSV</sequence>
<gene>
    <name evidence="1" type="ORF">SDC9_77370</name>
</gene>
<protein>
    <submittedName>
        <fullName evidence="1">Uncharacterized protein</fullName>
    </submittedName>
</protein>
<comment type="caution">
    <text evidence="1">The sequence shown here is derived from an EMBL/GenBank/DDBJ whole genome shotgun (WGS) entry which is preliminary data.</text>
</comment>
<dbReference type="AlphaFoldDB" id="A0A644YQR0"/>
<accession>A0A644YQR0</accession>
<evidence type="ECO:0000313" key="1">
    <source>
        <dbReference type="EMBL" id="MPM30820.1"/>
    </source>
</evidence>
<reference evidence="1" key="1">
    <citation type="submission" date="2019-08" db="EMBL/GenBank/DDBJ databases">
        <authorList>
            <person name="Kucharzyk K."/>
            <person name="Murdoch R.W."/>
            <person name="Higgins S."/>
            <person name="Loffler F."/>
        </authorList>
    </citation>
    <scope>NUCLEOTIDE SEQUENCE</scope>
</reference>